<dbReference type="Proteomes" id="UP000184335">
    <property type="component" value="Unassembled WGS sequence"/>
</dbReference>
<keyword evidence="2" id="KW-1185">Reference proteome</keyword>
<reference evidence="1 2" key="1">
    <citation type="submission" date="2016-11" db="EMBL/GenBank/DDBJ databases">
        <authorList>
            <person name="Jaros S."/>
            <person name="Januszkiewicz K."/>
            <person name="Wedrychowicz H."/>
        </authorList>
    </citation>
    <scope>NUCLEOTIDE SEQUENCE [LARGE SCALE GENOMIC DNA]</scope>
    <source>
        <strain evidence="1 2">DSM 25479</strain>
    </source>
</reference>
<protein>
    <recommendedName>
        <fullName evidence="3">SRPBCC family protein</fullName>
    </recommendedName>
</protein>
<dbReference type="EMBL" id="FQYI01000002">
    <property type="protein sequence ID" value="SHI49734.1"/>
    <property type="molecule type" value="Genomic_DNA"/>
</dbReference>
<sequence>MNLQGRKIIVNKSAGELASMLRDPENYRALMPDDLQKFETTADGFRFSIKGMPEVALKIDEVTDQDIRLVSAMSGLDFKLDGKMTPAGENQTEAQLLFEGKFNPFIRMMAEKPLKNFLDSLTDKIEKL</sequence>
<name>A0A1M6BM03_9FLAO</name>
<dbReference type="AlphaFoldDB" id="A0A1M6BM03"/>
<evidence type="ECO:0008006" key="3">
    <source>
        <dbReference type="Google" id="ProtNLM"/>
    </source>
</evidence>
<dbReference type="SUPFAM" id="SSF55961">
    <property type="entry name" value="Bet v1-like"/>
    <property type="match status" value="1"/>
</dbReference>
<organism evidence="1 2">
    <name type="scientific">Cruoricaptor ignavus</name>
    <dbReference type="NCBI Taxonomy" id="1118202"/>
    <lineage>
        <taxon>Bacteria</taxon>
        <taxon>Pseudomonadati</taxon>
        <taxon>Bacteroidota</taxon>
        <taxon>Flavobacteriia</taxon>
        <taxon>Flavobacteriales</taxon>
        <taxon>Weeksellaceae</taxon>
        <taxon>Cruoricaptor</taxon>
    </lineage>
</organism>
<dbReference type="STRING" id="1118202.SAMN05443429_10253"/>
<dbReference type="RefSeq" id="WP_073178116.1">
    <property type="nucleotide sequence ID" value="NZ_FQYI01000002.1"/>
</dbReference>
<evidence type="ECO:0000313" key="1">
    <source>
        <dbReference type="EMBL" id="SHI49734.1"/>
    </source>
</evidence>
<dbReference type="OrthoDB" id="1011799at2"/>
<proteinExistence type="predicted"/>
<evidence type="ECO:0000313" key="2">
    <source>
        <dbReference type="Proteomes" id="UP000184335"/>
    </source>
</evidence>
<gene>
    <name evidence="1" type="ORF">SAMN05443429_10253</name>
</gene>
<accession>A0A1M6BM03</accession>